<dbReference type="SUPFAM" id="SSF48452">
    <property type="entry name" value="TPR-like"/>
    <property type="match status" value="1"/>
</dbReference>
<dbReference type="PANTHER" id="PTHR46825">
    <property type="entry name" value="D-ALANYL-D-ALANINE-CARBOXYPEPTIDASE/ENDOPEPTIDASE AMPH"/>
    <property type="match status" value="1"/>
</dbReference>
<dbReference type="SMART" id="SM00028">
    <property type="entry name" value="TPR"/>
    <property type="match status" value="2"/>
</dbReference>
<dbReference type="EMBL" id="UFYD01000001">
    <property type="protein sequence ID" value="STD12085.1"/>
    <property type="molecule type" value="Genomic_DNA"/>
</dbReference>
<comment type="subcellular location">
    <subcellularLocation>
        <location evidence="1">Membrane</location>
    </subcellularLocation>
</comment>
<keyword evidence="2" id="KW-0472">Membrane</keyword>
<dbReference type="SUPFAM" id="SSF56601">
    <property type="entry name" value="beta-lactamase/transpeptidase-like"/>
    <property type="match status" value="1"/>
</dbReference>
<dbReference type="InterPro" id="IPR011990">
    <property type="entry name" value="TPR-like_helical_dom_sf"/>
</dbReference>
<name>A0A7Z7LYT1_9FLAO</name>
<dbReference type="PANTHER" id="PTHR46825:SF11">
    <property type="entry name" value="PENICILLIN-BINDING PROTEIN 4"/>
    <property type="match status" value="1"/>
</dbReference>
<dbReference type="PROSITE" id="PS50005">
    <property type="entry name" value="TPR"/>
    <property type="match status" value="1"/>
</dbReference>
<evidence type="ECO:0000313" key="6">
    <source>
        <dbReference type="Proteomes" id="UP000254876"/>
    </source>
</evidence>
<reference evidence="5 6" key="1">
    <citation type="submission" date="2018-06" db="EMBL/GenBank/DDBJ databases">
        <authorList>
            <consortium name="Pathogen Informatics"/>
            <person name="Doyle S."/>
        </authorList>
    </citation>
    <scope>NUCLEOTIDE SEQUENCE [LARGE SCALE GENOMIC DNA]</scope>
    <source>
        <strain evidence="5 6">NCTC10588</strain>
    </source>
</reference>
<comment type="caution">
    <text evidence="5">The sequence shown here is derived from an EMBL/GenBank/DDBJ whole genome shotgun (WGS) entry which is preliminary data.</text>
</comment>
<dbReference type="Gene3D" id="1.25.40.10">
    <property type="entry name" value="Tetratricopeptide repeat domain"/>
    <property type="match status" value="1"/>
</dbReference>
<dbReference type="AlphaFoldDB" id="A0A7Z7LYT1"/>
<dbReference type="InterPro" id="IPR050491">
    <property type="entry name" value="AmpC-like"/>
</dbReference>
<gene>
    <name evidence="5" type="primary">pbpE_8</name>
    <name evidence="5" type="ORF">NCTC10588_03542</name>
</gene>
<dbReference type="InterPro" id="IPR019734">
    <property type="entry name" value="TPR_rpt"/>
</dbReference>
<evidence type="ECO:0000256" key="1">
    <source>
        <dbReference type="ARBA" id="ARBA00004370"/>
    </source>
</evidence>
<evidence type="ECO:0000256" key="3">
    <source>
        <dbReference type="PROSITE-ProRule" id="PRU00339"/>
    </source>
</evidence>
<dbReference type="Proteomes" id="UP000254876">
    <property type="component" value="Unassembled WGS sequence"/>
</dbReference>
<protein>
    <submittedName>
        <fullName evidence="5">Penicillin-binding protein E</fullName>
    </submittedName>
</protein>
<evidence type="ECO:0000256" key="2">
    <source>
        <dbReference type="ARBA" id="ARBA00023136"/>
    </source>
</evidence>
<dbReference type="Pfam" id="PF00144">
    <property type="entry name" value="Beta-lactamase"/>
    <property type="match status" value="1"/>
</dbReference>
<evidence type="ECO:0000259" key="4">
    <source>
        <dbReference type="Pfam" id="PF00144"/>
    </source>
</evidence>
<dbReference type="InterPro" id="IPR001466">
    <property type="entry name" value="Beta-lactam-related"/>
</dbReference>
<feature type="repeat" description="TPR" evidence="3">
    <location>
        <begin position="428"/>
        <end position="461"/>
    </location>
</feature>
<keyword evidence="3" id="KW-0802">TPR repeat</keyword>
<dbReference type="InterPro" id="IPR012338">
    <property type="entry name" value="Beta-lactam/transpept-like"/>
</dbReference>
<dbReference type="Gene3D" id="3.40.710.10">
    <property type="entry name" value="DD-peptidase/beta-lactamase superfamily"/>
    <property type="match status" value="1"/>
</dbReference>
<evidence type="ECO:0000313" key="5">
    <source>
        <dbReference type="EMBL" id="STD12085.1"/>
    </source>
</evidence>
<dbReference type="RefSeq" id="WP_086982608.1">
    <property type="nucleotide sequence ID" value="NZ_FTQZ01000002.1"/>
</dbReference>
<proteinExistence type="predicted"/>
<sequence>MKSIILIFLISLNVFSQNRDSNIQSVKQTKADKTRKEPEYINQINELMTKSYERGLFNGNILVAKKGKIVYQKSFGFTDETRKTPLTKNAIFNFGSIVKQFNAVAIMMLVERGQLNLDDPISKHNLDLPKWSEKVTTRHLINYASGIPRIENKMIVPKNDDEAWKILRKTDTLLFEPGKGYRYDNGNVFLQRRIIEKVTGMTFQNFVTKNIIKPLKMTNSVFDAKSGYKNRTSCYDIDNVRCPEMEFISGWLWLNINDMYKWIEAMNYNRLISRKSFETLLNNPYAKEEGGSLGNYSENEKLQRHNGISHKFESILLNDMKNDIIVILASNNLNKVYSLGYTIRDIMLGKAYEIPKKSVYRAIRKESFTDINKAKDTYYLLKKTSEKEYSFENPGELNTLGYELLRAGKINESIEIFKLAISEFPKNANLFDSLGEAYFTNKQYDLALDGYKKAIILGGSNGNAEKMIDKINNLL</sequence>
<dbReference type="GO" id="GO:0016020">
    <property type="term" value="C:membrane"/>
    <property type="evidence" value="ECO:0007669"/>
    <property type="project" value="UniProtKB-SubCell"/>
</dbReference>
<organism evidence="5 6">
    <name type="scientific">Elizabethkingia anophelis</name>
    <dbReference type="NCBI Taxonomy" id="1117645"/>
    <lineage>
        <taxon>Bacteria</taxon>
        <taxon>Pseudomonadati</taxon>
        <taxon>Bacteroidota</taxon>
        <taxon>Flavobacteriia</taxon>
        <taxon>Flavobacteriales</taxon>
        <taxon>Weeksellaceae</taxon>
        <taxon>Elizabethkingia</taxon>
    </lineage>
</organism>
<feature type="domain" description="Beta-lactamase-related" evidence="4">
    <location>
        <begin position="58"/>
        <end position="334"/>
    </location>
</feature>
<accession>A0A7Z7LYT1</accession>